<accession>A0ABR1VVJ9</accession>
<evidence type="ECO:0000256" key="2">
    <source>
        <dbReference type="ARBA" id="ARBA00004687"/>
    </source>
</evidence>
<comment type="subcellular location">
    <subcellularLocation>
        <location evidence="1 13">Endoplasmic reticulum membrane</location>
        <topology evidence="1 13">Multi-pass membrane protein</topology>
    </subcellularLocation>
</comment>
<evidence type="ECO:0000256" key="10">
    <source>
        <dbReference type="ARBA" id="ARBA00022989"/>
    </source>
</evidence>
<dbReference type="GeneID" id="92047307"/>
<organism evidence="14 15">
    <name type="scientific">Apiospora hydei</name>
    <dbReference type="NCBI Taxonomy" id="1337664"/>
    <lineage>
        <taxon>Eukaryota</taxon>
        <taxon>Fungi</taxon>
        <taxon>Dikarya</taxon>
        <taxon>Ascomycota</taxon>
        <taxon>Pezizomycotina</taxon>
        <taxon>Sordariomycetes</taxon>
        <taxon>Xylariomycetidae</taxon>
        <taxon>Amphisphaeriales</taxon>
        <taxon>Apiosporaceae</taxon>
        <taxon>Apiospora</taxon>
    </lineage>
</organism>
<dbReference type="InterPro" id="IPR007704">
    <property type="entry name" value="PIG-M"/>
</dbReference>
<evidence type="ECO:0000313" key="15">
    <source>
        <dbReference type="Proteomes" id="UP001433268"/>
    </source>
</evidence>
<keyword evidence="8 13" id="KW-0812">Transmembrane</keyword>
<dbReference type="PANTHER" id="PTHR12886">
    <property type="entry name" value="PIG-M MANNOSYLTRANSFERASE"/>
    <property type="match status" value="1"/>
</dbReference>
<dbReference type="Proteomes" id="UP001433268">
    <property type="component" value="Unassembled WGS sequence"/>
</dbReference>
<feature type="transmembrane region" description="Helical" evidence="13">
    <location>
        <begin position="345"/>
        <end position="370"/>
    </location>
</feature>
<keyword evidence="6 13" id="KW-0328">Glycosyltransferase</keyword>
<evidence type="ECO:0000256" key="1">
    <source>
        <dbReference type="ARBA" id="ARBA00004477"/>
    </source>
</evidence>
<comment type="caution">
    <text evidence="14">The sequence shown here is derived from an EMBL/GenBank/DDBJ whole genome shotgun (WGS) entry which is preliminary data.</text>
</comment>
<keyword evidence="5 13" id="KW-0337">GPI-anchor biosynthesis</keyword>
<evidence type="ECO:0000256" key="13">
    <source>
        <dbReference type="RuleBase" id="RU365064"/>
    </source>
</evidence>
<evidence type="ECO:0000256" key="8">
    <source>
        <dbReference type="ARBA" id="ARBA00022692"/>
    </source>
</evidence>
<evidence type="ECO:0000256" key="5">
    <source>
        <dbReference type="ARBA" id="ARBA00022502"/>
    </source>
</evidence>
<keyword evidence="11 13" id="KW-0472">Membrane</keyword>
<evidence type="ECO:0000256" key="9">
    <source>
        <dbReference type="ARBA" id="ARBA00022824"/>
    </source>
</evidence>
<dbReference type="GO" id="GO:0016757">
    <property type="term" value="F:glycosyltransferase activity"/>
    <property type="evidence" value="ECO:0007669"/>
    <property type="project" value="UniProtKB-KW"/>
</dbReference>
<keyword evidence="10 13" id="KW-1133">Transmembrane helix</keyword>
<evidence type="ECO:0000256" key="4">
    <source>
        <dbReference type="ARBA" id="ARBA00013797"/>
    </source>
</evidence>
<dbReference type="EMBL" id="JAQQWN010000007">
    <property type="protein sequence ID" value="KAK8075269.1"/>
    <property type="molecule type" value="Genomic_DNA"/>
</dbReference>
<gene>
    <name evidence="14" type="ORF">PG997_009932</name>
</gene>
<dbReference type="EC" id="2.4.1.-" evidence="13"/>
<evidence type="ECO:0000313" key="14">
    <source>
        <dbReference type="EMBL" id="KAK8075269.1"/>
    </source>
</evidence>
<evidence type="ECO:0000256" key="6">
    <source>
        <dbReference type="ARBA" id="ARBA00022676"/>
    </source>
</evidence>
<protein>
    <recommendedName>
        <fullName evidence="4 13">GPI mannosyltransferase 1</fullName>
        <ecNumber evidence="13">2.4.1.-</ecNumber>
    </recommendedName>
    <alternativeName>
        <fullName evidence="13">GPI mannosyltransferase I</fullName>
    </alternativeName>
</protein>
<comment type="pathway">
    <text evidence="2 13">Glycolipid biosynthesis; glycosylphosphatidylinositol-anchor biosynthesis.</text>
</comment>
<evidence type="ECO:0000256" key="7">
    <source>
        <dbReference type="ARBA" id="ARBA00022679"/>
    </source>
</evidence>
<keyword evidence="9 13" id="KW-0256">Endoplasmic reticulum</keyword>
<sequence length="456" mass="50725">MHFRLHGRLPAARRPARLRTLARRKLPLKYTDIDYLVFTDAAWFTFSSPSSSSSSSRFSGLLPQGSPYDRETYRYTPLLAYLLWPTTPAAAAWLPGPWVLWASWGKILFAAADLAAGWLLVAVLRRHRGLSGPRALQYVGAIWLLNPMVATISTRGSSEGLLGVLVAALLWAVHERRVVLAGFLLGLGVHFKIYPFIYAPAIVWWMDAERMGRGQRSSSSSSRSRNGGLLLAKLQRFVTPERVVLALVSLATFAALNVAMYALYGHDFLQHTFLHHVTRIDHRHNFSPYNVLLYLASAAQQQESTGAGGFKIESVAFVPQLLLSVVLIPLVGAKKDLAATMLAQTFAFVTFNKVCTSQYFLWYMVFLPLYLPNSSLTRRPRLGLAALGFWVAAQAAWLQQGYELEFLGRSTFAPGLWWASLAFFLVNCWILGLIISDLGISSSTVSISSTKPKRKN</sequence>
<feature type="transmembrane region" description="Helical" evidence="13">
    <location>
        <begin position="243"/>
        <end position="264"/>
    </location>
</feature>
<feature type="transmembrane region" description="Helical" evidence="13">
    <location>
        <begin position="411"/>
        <end position="435"/>
    </location>
</feature>
<keyword evidence="7 13" id="KW-0808">Transferase</keyword>
<feature type="transmembrane region" description="Helical" evidence="13">
    <location>
        <begin position="314"/>
        <end position="333"/>
    </location>
</feature>
<feature type="transmembrane region" description="Helical" evidence="13">
    <location>
        <begin position="178"/>
        <end position="206"/>
    </location>
</feature>
<dbReference type="PANTHER" id="PTHR12886:SF0">
    <property type="entry name" value="GPI MANNOSYLTRANSFERASE 1"/>
    <property type="match status" value="1"/>
</dbReference>
<keyword evidence="15" id="KW-1185">Reference proteome</keyword>
<evidence type="ECO:0000256" key="12">
    <source>
        <dbReference type="ARBA" id="ARBA00025399"/>
    </source>
</evidence>
<dbReference type="RefSeq" id="XP_066666209.1">
    <property type="nucleotide sequence ID" value="XM_066814247.1"/>
</dbReference>
<comment type="similarity">
    <text evidence="3 13">Belongs to the PIGM family.</text>
</comment>
<name>A0ABR1VVJ9_9PEZI</name>
<reference evidence="14 15" key="1">
    <citation type="submission" date="2023-01" db="EMBL/GenBank/DDBJ databases">
        <title>Analysis of 21 Apiospora genomes using comparative genomics revels a genus with tremendous synthesis potential of carbohydrate active enzymes and secondary metabolites.</title>
        <authorList>
            <person name="Sorensen T."/>
        </authorList>
    </citation>
    <scope>NUCLEOTIDE SEQUENCE [LARGE SCALE GENOMIC DNA]</scope>
    <source>
        <strain evidence="14 15">CBS 114990</strain>
    </source>
</reference>
<dbReference type="Pfam" id="PF05007">
    <property type="entry name" value="Mannosyl_trans"/>
    <property type="match status" value="1"/>
</dbReference>
<proteinExistence type="inferred from homology"/>
<feature type="transmembrane region" description="Helical" evidence="13">
    <location>
        <begin position="107"/>
        <end position="124"/>
    </location>
</feature>
<comment type="function">
    <text evidence="12 13">Mannosyltransferase involved in glycosylphosphatidylinositol-anchor biosynthesis. Transfers the first alpha-1,4-mannose to GlcN-acyl-PI during GPI precursor assembly. Required for cell wall integrity.</text>
</comment>
<feature type="transmembrane region" description="Helical" evidence="13">
    <location>
        <begin position="78"/>
        <end position="101"/>
    </location>
</feature>
<evidence type="ECO:0000256" key="3">
    <source>
        <dbReference type="ARBA" id="ARBA00011071"/>
    </source>
</evidence>
<evidence type="ECO:0000256" key="11">
    <source>
        <dbReference type="ARBA" id="ARBA00023136"/>
    </source>
</evidence>